<sequence length="105" mass="11667">MTRSQQHTKLSNNDFLVGILPTGVIGYDLSGETGEFSGRIRNLKGMSVKALFFWLNIVEVIHDGGELKFSVGLASTNFPVDNFYESPLCNCRFDCNHLDTFLSSS</sequence>
<dbReference type="Proteomes" id="UP001396334">
    <property type="component" value="Unassembled WGS sequence"/>
</dbReference>
<protein>
    <submittedName>
        <fullName evidence="1">Uncharacterized protein</fullName>
    </submittedName>
</protein>
<organism evidence="1 2">
    <name type="scientific">Hibiscus sabdariffa</name>
    <name type="common">roselle</name>
    <dbReference type="NCBI Taxonomy" id="183260"/>
    <lineage>
        <taxon>Eukaryota</taxon>
        <taxon>Viridiplantae</taxon>
        <taxon>Streptophyta</taxon>
        <taxon>Embryophyta</taxon>
        <taxon>Tracheophyta</taxon>
        <taxon>Spermatophyta</taxon>
        <taxon>Magnoliopsida</taxon>
        <taxon>eudicotyledons</taxon>
        <taxon>Gunneridae</taxon>
        <taxon>Pentapetalae</taxon>
        <taxon>rosids</taxon>
        <taxon>malvids</taxon>
        <taxon>Malvales</taxon>
        <taxon>Malvaceae</taxon>
        <taxon>Malvoideae</taxon>
        <taxon>Hibiscus</taxon>
    </lineage>
</organism>
<dbReference type="Gene3D" id="2.30.240.10">
    <property type="entry name" value="At5g01610-like"/>
    <property type="match status" value="1"/>
</dbReference>
<accession>A0ABR2QMB1</accession>
<evidence type="ECO:0000313" key="2">
    <source>
        <dbReference type="Proteomes" id="UP001396334"/>
    </source>
</evidence>
<dbReference type="SUPFAM" id="SSF141562">
    <property type="entry name" value="At5g01610-like"/>
    <property type="match status" value="1"/>
</dbReference>
<dbReference type="Pfam" id="PF04398">
    <property type="entry name" value="DUF538"/>
    <property type="match status" value="1"/>
</dbReference>
<name>A0ABR2QMB1_9ROSI</name>
<proteinExistence type="predicted"/>
<dbReference type="InterPro" id="IPR036758">
    <property type="entry name" value="At5g01610-like"/>
</dbReference>
<keyword evidence="2" id="KW-1185">Reference proteome</keyword>
<comment type="caution">
    <text evidence="1">The sequence shown here is derived from an EMBL/GenBank/DDBJ whole genome shotgun (WGS) entry which is preliminary data.</text>
</comment>
<dbReference type="EMBL" id="JBBPBN010000035">
    <property type="protein sequence ID" value="KAK9001810.1"/>
    <property type="molecule type" value="Genomic_DNA"/>
</dbReference>
<dbReference type="InterPro" id="IPR007493">
    <property type="entry name" value="DUF538"/>
</dbReference>
<dbReference type="PANTHER" id="PTHR31676">
    <property type="entry name" value="T31J12.3 PROTEIN-RELATED"/>
    <property type="match status" value="1"/>
</dbReference>
<reference evidence="1 2" key="1">
    <citation type="journal article" date="2024" name="G3 (Bethesda)">
        <title>Genome assembly of Hibiscus sabdariffa L. provides insights into metabolisms of medicinal natural products.</title>
        <authorList>
            <person name="Kim T."/>
        </authorList>
    </citation>
    <scope>NUCLEOTIDE SEQUENCE [LARGE SCALE GENOMIC DNA]</scope>
    <source>
        <strain evidence="1">TK-2024</strain>
        <tissue evidence="1">Old leaves</tissue>
    </source>
</reference>
<evidence type="ECO:0000313" key="1">
    <source>
        <dbReference type="EMBL" id="KAK9001810.1"/>
    </source>
</evidence>
<gene>
    <name evidence="1" type="ORF">V6N11_024508</name>
</gene>
<dbReference type="PANTHER" id="PTHR31676:SF196">
    <property type="entry name" value="DUF538 FAMILY PROTEIN"/>
    <property type="match status" value="1"/>
</dbReference>